<keyword evidence="2" id="KW-1185">Reference proteome</keyword>
<dbReference type="EMBL" id="CP066776">
    <property type="protein sequence ID" value="QQL44964.1"/>
    <property type="molecule type" value="Genomic_DNA"/>
</dbReference>
<accession>A0A6B3L5C3</accession>
<dbReference type="Proteomes" id="UP000475117">
    <property type="component" value="Chromosome"/>
</dbReference>
<sequence>MKRIWKAALGLLAITTFCACQTSGTTSRGPGMLMDYYPQVAFVGGTDSFSTKAEPLKLGLIYEVDRGFVDRIDIKIDEEYFARSYIVERTNKGKFLLTVDISHLEAGEHSLRVIAHQGARLPRPVSGRTAKLPFVVIR</sequence>
<proteinExistence type="predicted"/>
<name>A0A6B3L5C3_9BACT</name>
<dbReference type="RefSeq" id="WP_164365296.1">
    <property type="nucleotide sequence ID" value="NZ_CP066776.1"/>
</dbReference>
<evidence type="ECO:0008006" key="3">
    <source>
        <dbReference type="Google" id="ProtNLM"/>
    </source>
</evidence>
<dbReference type="AlphaFoldDB" id="A0A6B3L5C3"/>
<organism evidence="1 2">
    <name type="scientific">Sulfuriroseicoccus oceanibius</name>
    <dbReference type="NCBI Taxonomy" id="2707525"/>
    <lineage>
        <taxon>Bacteria</taxon>
        <taxon>Pseudomonadati</taxon>
        <taxon>Verrucomicrobiota</taxon>
        <taxon>Verrucomicrobiia</taxon>
        <taxon>Verrucomicrobiales</taxon>
        <taxon>Verrucomicrobiaceae</taxon>
        <taxon>Sulfuriroseicoccus</taxon>
    </lineage>
</organism>
<gene>
    <name evidence="1" type="ORF">G3M56_014025</name>
</gene>
<dbReference type="PROSITE" id="PS51257">
    <property type="entry name" value="PROKAR_LIPOPROTEIN"/>
    <property type="match status" value="1"/>
</dbReference>
<protein>
    <recommendedName>
        <fullName evidence="3">Lipoprotein</fullName>
    </recommendedName>
</protein>
<evidence type="ECO:0000313" key="2">
    <source>
        <dbReference type="Proteomes" id="UP000475117"/>
    </source>
</evidence>
<evidence type="ECO:0000313" key="1">
    <source>
        <dbReference type="EMBL" id="QQL44964.1"/>
    </source>
</evidence>
<reference evidence="1 2" key="1">
    <citation type="submission" date="2020-12" db="EMBL/GenBank/DDBJ databases">
        <title>Sulforoseuscoccus oceanibium gen. nov., sp. nov., a representative of the phylum Verrucomicrobia with special cytoplasmic membrane, and proposal of Sulforoseuscoccusaceae fam. nov.</title>
        <authorList>
            <person name="Xi F."/>
        </authorList>
    </citation>
    <scope>NUCLEOTIDE SEQUENCE [LARGE SCALE GENOMIC DNA]</scope>
    <source>
        <strain evidence="1 2">T37</strain>
    </source>
</reference>
<dbReference type="KEGG" id="soa:G3M56_014025"/>